<feature type="binding site" description="axial binding residue" evidence="8">
    <location>
        <position position="333"/>
    </location>
    <ligand>
        <name>heme</name>
        <dbReference type="ChEBI" id="CHEBI:30413"/>
    </ligand>
    <ligandPart>
        <name>Fe</name>
        <dbReference type="ChEBI" id="CHEBI:18248"/>
    </ligandPart>
</feature>
<gene>
    <name evidence="10" type="ORF">N0V83_003381</name>
</gene>
<name>A0A9W8YEF3_9PLEO</name>
<evidence type="ECO:0000256" key="6">
    <source>
        <dbReference type="ARBA" id="ARBA00023004"/>
    </source>
</evidence>
<dbReference type="EMBL" id="JAPEUY010000005">
    <property type="protein sequence ID" value="KAJ4373090.1"/>
    <property type="molecule type" value="Genomic_DNA"/>
</dbReference>
<reference evidence="10" key="1">
    <citation type="submission" date="2022-10" db="EMBL/GenBank/DDBJ databases">
        <title>Tapping the CABI collections for fungal endophytes: first genome assemblies for Collariella, Neodidymelliopsis, Ascochyta clinopodiicola, Didymella pomorum, Didymosphaeria variabile, Neocosmospora piperis and Neocucurbitaria cava.</title>
        <authorList>
            <person name="Hill R."/>
        </authorList>
    </citation>
    <scope>NUCLEOTIDE SEQUENCE</scope>
    <source>
        <strain evidence="10">IMI 356814</strain>
    </source>
</reference>
<evidence type="ECO:0000256" key="9">
    <source>
        <dbReference type="RuleBase" id="RU000461"/>
    </source>
</evidence>
<dbReference type="PANTHER" id="PTHR24305">
    <property type="entry name" value="CYTOCHROME P450"/>
    <property type="match status" value="1"/>
</dbReference>
<comment type="caution">
    <text evidence="10">The sequence shown here is derived from an EMBL/GenBank/DDBJ whole genome shotgun (WGS) entry which is preliminary data.</text>
</comment>
<dbReference type="InterPro" id="IPR050121">
    <property type="entry name" value="Cytochrome_P450_monoxygenase"/>
</dbReference>
<keyword evidence="3 8" id="KW-0349">Heme</keyword>
<dbReference type="PROSITE" id="PS00086">
    <property type="entry name" value="CYTOCHROME_P450"/>
    <property type="match status" value="1"/>
</dbReference>
<dbReference type="GO" id="GO:0020037">
    <property type="term" value="F:heme binding"/>
    <property type="evidence" value="ECO:0007669"/>
    <property type="project" value="InterPro"/>
</dbReference>
<dbReference type="GO" id="GO:0016705">
    <property type="term" value="F:oxidoreductase activity, acting on paired donors, with incorporation or reduction of molecular oxygen"/>
    <property type="evidence" value="ECO:0007669"/>
    <property type="project" value="InterPro"/>
</dbReference>
<keyword evidence="4 8" id="KW-0479">Metal-binding</keyword>
<dbReference type="GO" id="GO:0004497">
    <property type="term" value="F:monooxygenase activity"/>
    <property type="evidence" value="ECO:0007669"/>
    <property type="project" value="UniProtKB-KW"/>
</dbReference>
<dbReference type="Pfam" id="PF00067">
    <property type="entry name" value="p450"/>
    <property type="match status" value="1"/>
</dbReference>
<keyword evidence="6 8" id="KW-0408">Iron</keyword>
<dbReference type="InterPro" id="IPR017972">
    <property type="entry name" value="Cyt_P450_CS"/>
</dbReference>
<protein>
    <recommendedName>
        <fullName evidence="12">Cytochrome P450</fullName>
    </recommendedName>
</protein>
<dbReference type="Gene3D" id="1.10.630.10">
    <property type="entry name" value="Cytochrome P450"/>
    <property type="match status" value="1"/>
</dbReference>
<evidence type="ECO:0000313" key="11">
    <source>
        <dbReference type="Proteomes" id="UP001140560"/>
    </source>
</evidence>
<dbReference type="PANTHER" id="PTHR24305:SF29">
    <property type="entry name" value="BENZOATE-PARA-HYDROXYLASE"/>
    <property type="match status" value="1"/>
</dbReference>
<proteinExistence type="inferred from homology"/>
<keyword evidence="5 9" id="KW-0560">Oxidoreductase</keyword>
<dbReference type="OrthoDB" id="1470350at2759"/>
<comment type="similarity">
    <text evidence="2 9">Belongs to the cytochrome P450 family.</text>
</comment>
<evidence type="ECO:0000313" key="10">
    <source>
        <dbReference type="EMBL" id="KAJ4373090.1"/>
    </source>
</evidence>
<evidence type="ECO:0000256" key="3">
    <source>
        <dbReference type="ARBA" id="ARBA00022617"/>
    </source>
</evidence>
<evidence type="ECO:0000256" key="4">
    <source>
        <dbReference type="ARBA" id="ARBA00022723"/>
    </source>
</evidence>
<dbReference type="PRINTS" id="PR00385">
    <property type="entry name" value="P450"/>
</dbReference>
<evidence type="ECO:0008006" key="12">
    <source>
        <dbReference type="Google" id="ProtNLM"/>
    </source>
</evidence>
<evidence type="ECO:0000256" key="1">
    <source>
        <dbReference type="ARBA" id="ARBA00001971"/>
    </source>
</evidence>
<dbReference type="GO" id="GO:0005506">
    <property type="term" value="F:iron ion binding"/>
    <property type="evidence" value="ECO:0007669"/>
    <property type="project" value="InterPro"/>
</dbReference>
<dbReference type="AlphaFoldDB" id="A0A9W8YEF3"/>
<evidence type="ECO:0000256" key="8">
    <source>
        <dbReference type="PIRSR" id="PIRSR602401-1"/>
    </source>
</evidence>
<dbReference type="PRINTS" id="PR00463">
    <property type="entry name" value="EP450I"/>
</dbReference>
<sequence>MFSPKAMVQFEPYITTGLFTLGKRMEDLIDTGFGGKYVALNEVNSEIRLRMKKGEAAIDAAVWSAFLAFDIIGDLAFGAPFGFTAAGEDALGGIKKLRDRGEWCATVGQMPWIKTWTPYFFFDTFFQKGLQAAQALGKIGVAAVEKRMKAEVDPQRKDILYYLLTARDPDTDGNLPDLEIKAEALTQLIAGSDTTGNTITHVIDMLLRNPDKYKKLQEELHQCYPSPLPKDHVAMFVDCKDLPFTQGVIYETLRLRTTVSVGLPRVVPAGGATVCGQHFKEGTVLSTPTYTTHRDPRVWGTNAQEFIPERWMGPDKAELEKAFLGFSYGPRACIGRNVAFMELKKTVATLFRRFDYRHVYPEKDTFIREGFHLKCQELPVFISRRE</sequence>
<organism evidence="10 11">
    <name type="scientific">Neocucurbitaria cava</name>
    <dbReference type="NCBI Taxonomy" id="798079"/>
    <lineage>
        <taxon>Eukaryota</taxon>
        <taxon>Fungi</taxon>
        <taxon>Dikarya</taxon>
        <taxon>Ascomycota</taxon>
        <taxon>Pezizomycotina</taxon>
        <taxon>Dothideomycetes</taxon>
        <taxon>Pleosporomycetidae</taxon>
        <taxon>Pleosporales</taxon>
        <taxon>Pleosporineae</taxon>
        <taxon>Cucurbitariaceae</taxon>
        <taxon>Neocucurbitaria</taxon>
    </lineage>
</organism>
<accession>A0A9W8YEF3</accession>
<dbReference type="SUPFAM" id="SSF48264">
    <property type="entry name" value="Cytochrome P450"/>
    <property type="match status" value="1"/>
</dbReference>
<keyword evidence="11" id="KW-1185">Reference proteome</keyword>
<keyword evidence="7 9" id="KW-0503">Monooxygenase</keyword>
<dbReference type="InterPro" id="IPR036396">
    <property type="entry name" value="Cyt_P450_sf"/>
</dbReference>
<comment type="cofactor">
    <cofactor evidence="1 8">
        <name>heme</name>
        <dbReference type="ChEBI" id="CHEBI:30413"/>
    </cofactor>
</comment>
<evidence type="ECO:0000256" key="5">
    <source>
        <dbReference type="ARBA" id="ARBA00023002"/>
    </source>
</evidence>
<evidence type="ECO:0000256" key="7">
    <source>
        <dbReference type="ARBA" id="ARBA00023033"/>
    </source>
</evidence>
<evidence type="ECO:0000256" key="2">
    <source>
        <dbReference type="ARBA" id="ARBA00010617"/>
    </source>
</evidence>
<dbReference type="InterPro" id="IPR001128">
    <property type="entry name" value="Cyt_P450"/>
</dbReference>
<dbReference type="Proteomes" id="UP001140560">
    <property type="component" value="Unassembled WGS sequence"/>
</dbReference>
<dbReference type="InterPro" id="IPR002401">
    <property type="entry name" value="Cyt_P450_E_grp-I"/>
</dbReference>